<dbReference type="Proteomes" id="UP000501600">
    <property type="component" value="Chromosome"/>
</dbReference>
<protein>
    <submittedName>
        <fullName evidence="2">ThuA domain-containing protein</fullName>
    </submittedName>
</protein>
<name>A0A6H2DNC8_9SPHN</name>
<sequence>MSEAPERQPDQKPIKCVLVAAGKYHDIDFARLEILKLLAEDDRIRTRIYENYENLEAIKNADILISYTCDLMPSEAAQNNIQDWVKGGGQYFALHGTNSVLKFLEDGRVDAPDDMPTFVDTLGSRFLSHPPIIPFTVDNAQPDHPLVNGIESFETVDEQYLVETRAELDVLLDTEYNGTDDISGFVHSDIEKSRHPVFYIRKMGKGAVLYLTMGHCRGHYDMDPVLDWWPEVDRSGWQQPIIYDLLRRGIKWVCQPAIAKF</sequence>
<dbReference type="InterPro" id="IPR029062">
    <property type="entry name" value="Class_I_gatase-like"/>
</dbReference>
<dbReference type="PANTHER" id="PTHR40469:SF2">
    <property type="entry name" value="GALACTOSE-BINDING DOMAIN-LIKE SUPERFAMILY PROTEIN"/>
    <property type="match status" value="1"/>
</dbReference>
<evidence type="ECO:0000259" key="1">
    <source>
        <dbReference type="Pfam" id="PF06283"/>
    </source>
</evidence>
<dbReference type="RefSeq" id="WP_168820438.1">
    <property type="nucleotide sequence ID" value="NZ_CP051217.1"/>
</dbReference>
<feature type="domain" description="ThuA-like" evidence="1">
    <location>
        <begin position="24"/>
        <end position="225"/>
    </location>
</feature>
<dbReference type="InterPro" id="IPR029010">
    <property type="entry name" value="ThuA-like"/>
</dbReference>
<proteinExistence type="predicted"/>
<accession>A0A6H2DNC8</accession>
<dbReference type="SUPFAM" id="SSF52317">
    <property type="entry name" value="Class I glutamine amidotransferase-like"/>
    <property type="match status" value="1"/>
</dbReference>
<gene>
    <name evidence="2" type="ORF">HF685_13460</name>
</gene>
<organism evidence="2 3">
    <name type="scientific">Parasphingorhabdus halotolerans</name>
    <dbReference type="NCBI Taxonomy" id="2725558"/>
    <lineage>
        <taxon>Bacteria</taxon>
        <taxon>Pseudomonadati</taxon>
        <taxon>Pseudomonadota</taxon>
        <taxon>Alphaproteobacteria</taxon>
        <taxon>Sphingomonadales</taxon>
        <taxon>Sphingomonadaceae</taxon>
        <taxon>Parasphingorhabdus</taxon>
    </lineage>
</organism>
<dbReference type="Pfam" id="PF06283">
    <property type="entry name" value="ThuA"/>
    <property type="match status" value="1"/>
</dbReference>
<evidence type="ECO:0000313" key="2">
    <source>
        <dbReference type="EMBL" id="QJB70172.1"/>
    </source>
</evidence>
<evidence type="ECO:0000313" key="3">
    <source>
        <dbReference type="Proteomes" id="UP000501600"/>
    </source>
</evidence>
<dbReference type="AlphaFoldDB" id="A0A6H2DNC8"/>
<dbReference type="KEGG" id="phao:HF685_13460"/>
<dbReference type="PANTHER" id="PTHR40469">
    <property type="entry name" value="SECRETED GLYCOSYL HYDROLASE"/>
    <property type="match status" value="1"/>
</dbReference>
<keyword evidence="3" id="KW-1185">Reference proteome</keyword>
<dbReference type="EMBL" id="CP051217">
    <property type="protein sequence ID" value="QJB70172.1"/>
    <property type="molecule type" value="Genomic_DNA"/>
</dbReference>
<reference evidence="2 3" key="1">
    <citation type="submission" date="2020-04" db="EMBL/GenBank/DDBJ databases">
        <title>Genome sequence for Sphingorhabdus sp. strain M1.</title>
        <authorList>
            <person name="Park S.-J."/>
        </authorList>
    </citation>
    <scope>NUCLEOTIDE SEQUENCE [LARGE SCALE GENOMIC DNA]</scope>
    <source>
        <strain evidence="2 3">JK6</strain>
    </source>
</reference>
<dbReference type="Gene3D" id="3.40.50.880">
    <property type="match status" value="1"/>
</dbReference>